<dbReference type="AlphaFoldDB" id="A0AAP0NC36"/>
<gene>
    <name evidence="2" type="ORF">L1049_001242</name>
</gene>
<evidence type="ECO:0000256" key="1">
    <source>
        <dbReference type="SAM" id="MobiDB-lite"/>
    </source>
</evidence>
<dbReference type="PANTHER" id="PTHR37196">
    <property type="entry name" value="TRANSMEMBRANE PROTEIN"/>
    <property type="match status" value="1"/>
</dbReference>
<evidence type="ECO:0000313" key="3">
    <source>
        <dbReference type="Proteomes" id="UP001415857"/>
    </source>
</evidence>
<comment type="caution">
    <text evidence="2">The sequence shown here is derived from an EMBL/GenBank/DDBJ whole genome shotgun (WGS) entry which is preliminary data.</text>
</comment>
<reference evidence="2 3" key="1">
    <citation type="journal article" date="2024" name="Plant J.">
        <title>Genome sequences and population genomics reveal climatic adaptation and genomic divergence between two closely related sweetgum species.</title>
        <authorList>
            <person name="Xu W.Q."/>
            <person name="Ren C.Q."/>
            <person name="Zhang X.Y."/>
            <person name="Comes H.P."/>
            <person name="Liu X.H."/>
            <person name="Li Y.G."/>
            <person name="Kettle C.J."/>
            <person name="Jalonen R."/>
            <person name="Gaisberger H."/>
            <person name="Ma Y.Z."/>
            <person name="Qiu Y.X."/>
        </authorList>
    </citation>
    <scope>NUCLEOTIDE SEQUENCE [LARGE SCALE GENOMIC DNA]</scope>
    <source>
        <strain evidence="2">Hangzhou</strain>
    </source>
</reference>
<feature type="compositionally biased region" description="Basic and acidic residues" evidence="1">
    <location>
        <begin position="114"/>
        <end position="129"/>
    </location>
</feature>
<dbReference type="PANTHER" id="PTHR37196:SF2">
    <property type="entry name" value="TRANSMEMBRANE PROTEIN"/>
    <property type="match status" value="1"/>
</dbReference>
<organism evidence="2 3">
    <name type="scientific">Liquidambar formosana</name>
    <name type="common">Formosan gum</name>
    <dbReference type="NCBI Taxonomy" id="63359"/>
    <lineage>
        <taxon>Eukaryota</taxon>
        <taxon>Viridiplantae</taxon>
        <taxon>Streptophyta</taxon>
        <taxon>Embryophyta</taxon>
        <taxon>Tracheophyta</taxon>
        <taxon>Spermatophyta</taxon>
        <taxon>Magnoliopsida</taxon>
        <taxon>eudicotyledons</taxon>
        <taxon>Gunneridae</taxon>
        <taxon>Pentapetalae</taxon>
        <taxon>Saxifragales</taxon>
        <taxon>Altingiaceae</taxon>
        <taxon>Liquidambar</taxon>
    </lineage>
</organism>
<evidence type="ECO:0000313" key="2">
    <source>
        <dbReference type="EMBL" id="KAK9269467.1"/>
    </source>
</evidence>
<accession>A0AAP0NC36</accession>
<sequence length="151" mass="16880">MGCINCHSPFLPLLSQNKHKQPQQQQQLKTSKLLWLSSNEPNRLLQRQNISSLVPLRTKAVPTSLVLGVTSPAKSGDISVFLQTSAVLLFMYWIANFVVPDIILKYFQLDKTSEEEKPNDNSPLEDKKASTPVSGTQRSQAKTRGFNSTKP</sequence>
<proteinExistence type="predicted"/>
<keyword evidence="3" id="KW-1185">Reference proteome</keyword>
<name>A0AAP0NC36_LIQFO</name>
<protein>
    <submittedName>
        <fullName evidence="2">Uncharacterized protein</fullName>
    </submittedName>
</protein>
<feature type="region of interest" description="Disordered" evidence="1">
    <location>
        <begin position="114"/>
        <end position="151"/>
    </location>
</feature>
<dbReference type="EMBL" id="JBBPBK010000015">
    <property type="protein sequence ID" value="KAK9269467.1"/>
    <property type="molecule type" value="Genomic_DNA"/>
</dbReference>
<dbReference type="Proteomes" id="UP001415857">
    <property type="component" value="Unassembled WGS sequence"/>
</dbReference>
<feature type="compositionally biased region" description="Polar residues" evidence="1">
    <location>
        <begin position="131"/>
        <end position="151"/>
    </location>
</feature>